<keyword evidence="8 11" id="KW-0067">ATP-binding</keyword>
<evidence type="ECO:0000256" key="8">
    <source>
        <dbReference type="ARBA" id="ARBA00022840"/>
    </source>
</evidence>
<evidence type="ECO:0000259" key="13">
    <source>
        <dbReference type="SMART" id="SM00382"/>
    </source>
</evidence>
<evidence type="ECO:0000313" key="14">
    <source>
        <dbReference type="EMBL" id="MEL5993977.1"/>
    </source>
</evidence>
<dbReference type="InterPro" id="IPR001270">
    <property type="entry name" value="ClpA/B"/>
</dbReference>
<evidence type="ECO:0000256" key="7">
    <source>
        <dbReference type="ARBA" id="ARBA00022833"/>
    </source>
</evidence>
<dbReference type="PRINTS" id="PR00300">
    <property type="entry name" value="CLPPROTEASEA"/>
</dbReference>
<dbReference type="CDD" id="cd18137">
    <property type="entry name" value="HLD_clamp_pol_III_gamma_tau"/>
    <property type="match status" value="1"/>
</dbReference>
<dbReference type="Pfam" id="PF22608">
    <property type="entry name" value="DNAX_ATPase_lid"/>
    <property type="match status" value="1"/>
</dbReference>
<evidence type="ECO:0000256" key="4">
    <source>
        <dbReference type="ARBA" id="ARBA00022705"/>
    </source>
</evidence>
<dbReference type="PANTHER" id="PTHR11669:SF0">
    <property type="entry name" value="PROTEIN STICHEL-LIKE 2"/>
    <property type="match status" value="1"/>
</dbReference>
<evidence type="ECO:0000256" key="2">
    <source>
        <dbReference type="ARBA" id="ARBA00022679"/>
    </source>
</evidence>
<dbReference type="Gene3D" id="1.20.272.10">
    <property type="match status" value="1"/>
</dbReference>
<keyword evidence="4 11" id="KW-0235">DNA replication</keyword>
<comment type="function">
    <text evidence="11">DNA polymerase III is a complex, multichain enzyme responsible for most of the replicative synthesis in bacteria. This DNA polymerase also exhibits 3' to 5' exonuclease activity.</text>
</comment>
<comment type="subunit">
    <text evidence="11">DNA polymerase III contains a core (composed of alpha, epsilon and theta chains) that associates with a tau subunit. This core dimerizes to form the POLIII' complex. PolIII' associates with the gamma complex (composed of gamma, delta, delta', psi and chi chains) and with the beta chain to form the complete DNA polymerase III complex.</text>
</comment>
<dbReference type="SUPFAM" id="SSF48019">
    <property type="entry name" value="post-AAA+ oligomerization domain-like"/>
    <property type="match status" value="1"/>
</dbReference>
<keyword evidence="6 11" id="KW-0547">Nucleotide-binding</keyword>
<dbReference type="InterPro" id="IPR003593">
    <property type="entry name" value="AAA+_ATPase"/>
</dbReference>
<keyword evidence="2 11" id="KW-0808">Transferase</keyword>
<dbReference type="CDD" id="cd00009">
    <property type="entry name" value="AAA"/>
    <property type="match status" value="1"/>
</dbReference>
<dbReference type="InterPro" id="IPR012763">
    <property type="entry name" value="DNA_pol_III_sug/sutau_N"/>
</dbReference>
<reference evidence="14 15" key="1">
    <citation type="journal article" date="2018" name="Arch. Microbiol.">
        <title>Hymenobacter segetis sp. nov., isolated from soil.</title>
        <authorList>
            <person name="Ten L.N."/>
            <person name="Lim S.J."/>
            <person name="Kim B.O."/>
            <person name="Kang I.K."/>
            <person name="Jung H.Y."/>
        </authorList>
    </citation>
    <scope>NUCLEOTIDE SEQUENCE [LARGE SCALE GENOMIC DNA]</scope>
    <source>
        <strain evidence="14 15">S7-3-11</strain>
    </source>
</reference>
<dbReference type="InterPro" id="IPR027417">
    <property type="entry name" value="P-loop_NTPase"/>
</dbReference>
<dbReference type="EMBL" id="JBCEVZ010000012">
    <property type="protein sequence ID" value="MEL5993977.1"/>
    <property type="molecule type" value="Genomic_DNA"/>
</dbReference>
<evidence type="ECO:0000256" key="1">
    <source>
        <dbReference type="ARBA" id="ARBA00006360"/>
    </source>
</evidence>
<feature type="compositionally biased region" description="Pro residues" evidence="12">
    <location>
        <begin position="442"/>
        <end position="452"/>
    </location>
</feature>
<dbReference type="PANTHER" id="PTHR11669">
    <property type="entry name" value="REPLICATION FACTOR C / DNA POLYMERASE III GAMMA-TAU SUBUNIT"/>
    <property type="match status" value="1"/>
</dbReference>
<feature type="compositionally biased region" description="Low complexity" evidence="12">
    <location>
        <begin position="431"/>
        <end position="441"/>
    </location>
</feature>
<dbReference type="NCBIfam" id="NF004046">
    <property type="entry name" value="PRK05563.1"/>
    <property type="match status" value="1"/>
</dbReference>
<dbReference type="RefSeq" id="WP_342296920.1">
    <property type="nucleotide sequence ID" value="NZ_JBCEVZ010000012.1"/>
</dbReference>
<feature type="domain" description="AAA+ ATPase" evidence="13">
    <location>
        <begin position="38"/>
        <end position="181"/>
    </location>
</feature>
<dbReference type="Gene3D" id="1.10.8.60">
    <property type="match status" value="1"/>
</dbReference>
<name>A0ABU9LTE6_9BACT</name>
<feature type="region of interest" description="Disordered" evidence="12">
    <location>
        <begin position="431"/>
        <end position="469"/>
    </location>
</feature>
<dbReference type="SUPFAM" id="SSF52540">
    <property type="entry name" value="P-loop containing nucleoside triphosphate hydrolases"/>
    <property type="match status" value="1"/>
</dbReference>
<evidence type="ECO:0000256" key="3">
    <source>
        <dbReference type="ARBA" id="ARBA00022695"/>
    </source>
</evidence>
<dbReference type="Gene3D" id="3.40.50.300">
    <property type="entry name" value="P-loop containing nucleotide triphosphate hydrolases"/>
    <property type="match status" value="1"/>
</dbReference>
<evidence type="ECO:0000256" key="10">
    <source>
        <dbReference type="ARBA" id="ARBA00049244"/>
    </source>
</evidence>
<keyword evidence="9 11" id="KW-0239">DNA-directed DNA polymerase</keyword>
<keyword evidence="7" id="KW-0862">Zinc</keyword>
<protein>
    <recommendedName>
        <fullName evidence="11">DNA polymerase III subunit gamma/tau</fullName>
        <ecNumber evidence="11">2.7.7.7</ecNumber>
    </recommendedName>
</protein>
<dbReference type="InterPro" id="IPR050238">
    <property type="entry name" value="DNA_Rep/Repair_Clamp_Loader"/>
</dbReference>
<proteinExistence type="inferred from homology"/>
<dbReference type="InterPro" id="IPR022754">
    <property type="entry name" value="DNA_pol_III_gamma-3"/>
</dbReference>
<dbReference type="Pfam" id="PF12169">
    <property type="entry name" value="DNA_pol3_gamma3"/>
    <property type="match status" value="1"/>
</dbReference>
<dbReference type="InterPro" id="IPR008921">
    <property type="entry name" value="DNA_pol3_clamp-load_cplx_C"/>
</dbReference>
<comment type="catalytic activity">
    <reaction evidence="10 11">
        <text>DNA(n) + a 2'-deoxyribonucleoside 5'-triphosphate = DNA(n+1) + diphosphate</text>
        <dbReference type="Rhea" id="RHEA:22508"/>
        <dbReference type="Rhea" id="RHEA-COMP:17339"/>
        <dbReference type="Rhea" id="RHEA-COMP:17340"/>
        <dbReference type="ChEBI" id="CHEBI:33019"/>
        <dbReference type="ChEBI" id="CHEBI:61560"/>
        <dbReference type="ChEBI" id="CHEBI:173112"/>
        <dbReference type="EC" id="2.7.7.7"/>
    </reaction>
</comment>
<comment type="caution">
    <text evidence="14">The sequence shown here is derived from an EMBL/GenBank/DDBJ whole genome shotgun (WGS) entry which is preliminary data.</text>
</comment>
<dbReference type="NCBIfam" id="TIGR02397">
    <property type="entry name" value="dnaX_nterm"/>
    <property type="match status" value="1"/>
</dbReference>
<feature type="compositionally biased region" description="Low complexity" evidence="12">
    <location>
        <begin position="453"/>
        <end position="462"/>
    </location>
</feature>
<evidence type="ECO:0000256" key="9">
    <source>
        <dbReference type="ARBA" id="ARBA00022932"/>
    </source>
</evidence>
<evidence type="ECO:0000256" key="5">
    <source>
        <dbReference type="ARBA" id="ARBA00022723"/>
    </source>
</evidence>
<keyword evidence="3 11" id="KW-0548">Nucleotidyltransferase</keyword>
<comment type="similarity">
    <text evidence="1 11">Belongs to the DnaX/STICHEL family.</text>
</comment>
<dbReference type="EC" id="2.7.7.7" evidence="11"/>
<evidence type="ECO:0000256" key="6">
    <source>
        <dbReference type="ARBA" id="ARBA00022741"/>
    </source>
</evidence>
<dbReference type="NCBIfam" id="TIGR01128">
    <property type="entry name" value="holA"/>
    <property type="match status" value="1"/>
</dbReference>
<evidence type="ECO:0000256" key="11">
    <source>
        <dbReference type="RuleBase" id="RU364063"/>
    </source>
</evidence>
<dbReference type="Pfam" id="PF13177">
    <property type="entry name" value="DNA_pol3_delta2"/>
    <property type="match status" value="1"/>
</dbReference>
<dbReference type="InterPro" id="IPR045085">
    <property type="entry name" value="HLD_clamp_pol_III_gamma_tau"/>
</dbReference>
<dbReference type="SMART" id="SM00382">
    <property type="entry name" value="AAA"/>
    <property type="match status" value="1"/>
</dbReference>
<evidence type="ECO:0000256" key="12">
    <source>
        <dbReference type="SAM" id="MobiDB-lite"/>
    </source>
</evidence>
<accession>A0ABU9LTE6</accession>
<dbReference type="GO" id="GO:0003887">
    <property type="term" value="F:DNA-directed DNA polymerase activity"/>
    <property type="evidence" value="ECO:0007669"/>
    <property type="project" value="UniProtKB-EC"/>
</dbReference>
<evidence type="ECO:0000313" key="15">
    <source>
        <dbReference type="Proteomes" id="UP001479606"/>
    </source>
</evidence>
<gene>
    <name evidence="11" type="primary">dnaX</name>
    <name evidence="14" type="ORF">AAFH49_07135</name>
</gene>
<keyword evidence="15" id="KW-1185">Reference proteome</keyword>
<dbReference type="NCBIfam" id="NF011531">
    <property type="entry name" value="PRK14971.1"/>
    <property type="match status" value="1"/>
</dbReference>
<organism evidence="14 15">
    <name type="scientific">Hymenobacter segetis</name>
    <dbReference type="NCBI Taxonomy" id="2025509"/>
    <lineage>
        <taxon>Bacteria</taxon>
        <taxon>Pseudomonadati</taxon>
        <taxon>Bacteroidota</taxon>
        <taxon>Cytophagia</taxon>
        <taxon>Cytophagales</taxon>
        <taxon>Hymenobacteraceae</taxon>
        <taxon>Hymenobacter</taxon>
    </lineage>
</organism>
<dbReference type="Proteomes" id="UP001479606">
    <property type="component" value="Unassembled WGS sequence"/>
</dbReference>
<keyword evidence="5" id="KW-0479">Metal-binding</keyword>
<sequence length="693" mass="75511">MDNFVVSARKYRPSTFRSVVGQQHVTTTLQNAIQSQHLAQAFLFCGPRGVGKTTCARILAKTINCTNLSPETEACGTCASCVAFQENASFNVHELDAASNNSVEDIRSLVEQVRYAPQAGKYKIYIIDEVHMLSNAAFNAFLKTLEEPPSYAIFILATTERHKIIPTILSRCQIFDFSRIKVEDMRGHLRYVATQEGITAEDDALHLLAQKADGGLRDALSMFDQMVTFGGNNLTYKEVVQNLHILDYDYYFRLVDSLLTENLSAALLLLDEVMQNGFDLHNFVVGTAEHLRGLLVCKDAVTVQLLEVSDGIKQKYVQQAQAAPLAFLLSALNLISQCDREFKQAKNQRLHVELALMKLAYLNGAVQFVRELSPATNGEAKKKTSDLNGGEEVAPAALAPGSNGHNQVVAATAPAPTVSYAAPAAYATESPAAPYHSTPRPAAAPAPLPMPAGAPVATGPAPADGPDPLPVENGVEELHDTPSIEADPDAAITERHQMRDTLPHVEIGVPSFEGIEPAPRPSPAAAFSKIPSLASKIPSLKDLSSRTAAAASKSAQDAAALAEPQSPSGPLAPIDPALLQRVWKEIAEERRAQDRMSEYWVLNRPVTANAEHSIELAVDNPIQIDQFNEMRVEFLADLRRRTGHPRLNVLPVLTEAAPTAKRLYTTSDKFEYLAERFPALREAKQRLGLEADY</sequence>
<dbReference type="InterPro" id="IPR005790">
    <property type="entry name" value="DNA_polIII_delta"/>
</dbReference>